<protein>
    <submittedName>
        <fullName evidence="2">Uncharacterized protein</fullName>
    </submittedName>
</protein>
<reference evidence="2" key="1">
    <citation type="journal article" date="2022" name="bioRxiv">
        <title>Sequencing and chromosome-scale assembly of the giantPleurodeles waltlgenome.</title>
        <authorList>
            <person name="Brown T."/>
            <person name="Elewa A."/>
            <person name="Iarovenko S."/>
            <person name="Subramanian E."/>
            <person name="Araus A.J."/>
            <person name="Petzold A."/>
            <person name="Susuki M."/>
            <person name="Suzuki K.-i.T."/>
            <person name="Hayashi T."/>
            <person name="Toyoda A."/>
            <person name="Oliveira C."/>
            <person name="Osipova E."/>
            <person name="Leigh N.D."/>
            <person name="Simon A."/>
            <person name="Yun M.H."/>
        </authorList>
    </citation>
    <scope>NUCLEOTIDE SEQUENCE</scope>
    <source>
        <strain evidence="2">20211129_DDA</strain>
        <tissue evidence="2">Liver</tissue>
    </source>
</reference>
<proteinExistence type="predicted"/>
<evidence type="ECO:0000313" key="3">
    <source>
        <dbReference type="Proteomes" id="UP001066276"/>
    </source>
</evidence>
<dbReference type="Gene3D" id="3.30.250.20">
    <property type="entry name" value="L1 transposable element, C-terminal domain"/>
    <property type="match status" value="1"/>
</dbReference>
<dbReference type="EMBL" id="JANPWB010000003">
    <property type="protein sequence ID" value="KAJ1196260.1"/>
    <property type="molecule type" value="Genomic_DNA"/>
</dbReference>
<feature type="region of interest" description="Disordered" evidence="1">
    <location>
        <begin position="1"/>
        <end position="26"/>
    </location>
</feature>
<evidence type="ECO:0000256" key="1">
    <source>
        <dbReference type="SAM" id="MobiDB-lite"/>
    </source>
</evidence>
<organism evidence="2 3">
    <name type="scientific">Pleurodeles waltl</name>
    <name type="common">Iberian ribbed newt</name>
    <dbReference type="NCBI Taxonomy" id="8319"/>
    <lineage>
        <taxon>Eukaryota</taxon>
        <taxon>Metazoa</taxon>
        <taxon>Chordata</taxon>
        <taxon>Craniata</taxon>
        <taxon>Vertebrata</taxon>
        <taxon>Euteleostomi</taxon>
        <taxon>Amphibia</taxon>
        <taxon>Batrachia</taxon>
        <taxon>Caudata</taxon>
        <taxon>Salamandroidea</taxon>
        <taxon>Salamandridae</taxon>
        <taxon>Pleurodelinae</taxon>
        <taxon>Pleurodeles</taxon>
    </lineage>
</organism>
<dbReference type="AlphaFoldDB" id="A0AAV7V7J5"/>
<comment type="caution">
    <text evidence="2">The sequence shown here is derived from an EMBL/GenBank/DDBJ whole genome shotgun (WGS) entry which is preliminary data.</text>
</comment>
<dbReference type="Proteomes" id="UP001066276">
    <property type="component" value="Chromosome 2_1"/>
</dbReference>
<sequence length="100" mass="11554">MGWAGQDGSLQQPRVRLYPGSGAPGALQAGRGDYEVRITEDFSKEINDRRKAFLSLRPRLWQLDVKCGLFDPTQMWIIKNRTSRELEDLRLFLDTLYPQV</sequence>
<evidence type="ECO:0000313" key="2">
    <source>
        <dbReference type="EMBL" id="KAJ1196260.1"/>
    </source>
</evidence>
<name>A0AAV7V7J5_PLEWA</name>
<accession>A0AAV7V7J5</accession>
<gene>
    <name evidence="2" type="ORF">NDU88_000131</name>
</gene>
<keyword evidence="3" id="KW-1185">Reference proteome</keyword>
<dbReference type="InterPro" id="IPR042566">
    <property type="entry name" value="L1_C"/>
</dbReference>